<dbReference type="EMBL" id="QXXQ01000009">
    <property type="protein sequence ID" value="RID90917.1"/>
    <property type="molecule type" value="Genomic_DNA"/>
</dbReference>
<evidence type="ECO:0000259" key="1">
    <source>
        <dbReference type="Pfam" id="PF13280"/>
    </source>
</evidence>
<name>A0A398BMU2_9RHOB</name>
<sequence>MVCMHPARLILLMESAMRPALLLTRRALASGLMTGAAAGVMPARAVAAPMIDPDLREAALRGLALAAHRGDPVEAASAEAAIARLAQTDPEAGFLARLYKALDVRPAAYYHEDMPAAATKDLALLHKAILACQPVVFGYTDLSDQKSERRVLPLALVHPPQGVKLLAWCEKAEGYRQFFIRAMTGLTAQPGDFADHRMALLQGLVEKEGA</sequence>
<gene>
    <name evidence="2" type="ORF">D2N39_15085</name>
</gene>
<dbReference type="AlphaFoldDB" id="A0A398BMU2"/>
<feature type="domain" description="WYL" evidence="1">
    <location>
        <begin position="122"/>
        <end position="186"/>
    </location>
</feature>
<evidence type="ECO:0000313" key="2">
    <source>
        <dbReference type="EMBL" id="RID90917.1"/>
    </source>
</evidence>
<dbReference type="Pfam" id="PF13280">
    <property type="entry name" value="WYL"/>
    <property type="match status" value="1"/>
</dbReference>
<reference evidence="2 3" key="1">
    <citation type="submission" date="2018-09" db="EMBL/GenBank/DDBJ databases">
        <title>Gemmobacter lutimaris sp. nov., a marine bacterium isolated from tidal flat.</title>
        <authorList>
            <person name="Lee D.W."/>
            <person name="Yoo Y."/>
            <person name="Kim J.-J."/>
            <person name="Kim B.S."/>
        </authorList>
    </citation>
    <scope>NUCLEOTIDE SEQUENCE [LARGE SCALE GENOMIC DNA]</scope>
    <source>
        <strain evidence="2 3">YJ-T1-11</strain>
    </source>
</reference>
<dbReference type="Proteomes" id="UP000266649">
    <property type="component" value="Unassembled WGS sequence"/>
</dbReference>
<comment type="caution">
    <text evidence="2">The sequence shown here is derived from an EMBL/GenBank/DDBJ whole genome shotgun (WGS) entry which is preliminary data.</text>
</comment>
<evidence type="ECO:0000313" key="3">
    <source>
        <dbReference type="Proteomes" id="UP000266649"/>
    </source>
</evidence>
<protein>
    <submittedName>
        <fullName evidence="2">WYL domain-containing protein</fullName>
    </submittedName>
</protein>
<proteinExistence type="predicted"/>
<keyword evidence="3" id="KW-1185">Reference proteome</keyword>
<dbReference type="InterPro" id="IPR026881">
    <property type="entry name" value="WYL_dom"/>
</dbReference>
<accession>A0A398BMU2</accession>
<organism evidence="2 3">
    <name type="scientific">Gemmobacter lutimaris</name>
    <dbReference type="NCBI Taxonomy" id="2306023"/>
    <lineage>
        <taxon>Bacteria</taxon>
        <taxon>Pseudomonadati</taxon>
        <taxon>Pseudomonadota</taxon>
        <taxon>Alphaproteobacteria</taxon>
        <taxon>Rhodobacterales</taxon>
        <taxon>Paracoccaceae</taxon>
        <taxon>Gemmobacter</taxon>
    </lineage>
</organism>